<dbReference type="Pfam" id="PF00627">
    <property type="entry name" value="UBA"/>
    <property type="match status" value="1"/>
</dbReference>
<dbReference type="InterPro" id="IPR017441">
    <property type="entry name" value="Protein_kinase_ATP_BS"/>
</dbReference>
<evidence type="ECO:0000256" key="20">
    <source>
        <dbReference type="ARBA" id="ARBA00071529"/>
    </source>
</evidence>
<dbReference type="SMART" id="SM00165">
    <property type="entry name" value="UBA"/>
    <property type="match status" value="1"/>
</dbReference>
<dbReference type="Gene3D" id="3.30.200.20">
    <property type="entry name" value="Phosphorylase Kinase, domain 1"/>
    <property type="match status" value="1"/>
</dbReference>
<dbReference type="GO" id="GO:0030425">
    <property type="term" value="C:dendrite"/>
    <property type="evidence" value="ECO:0007669"/>
    <property type="project" value="UniProtKB-SubCell"/>
</dbReference>
<dbReference type="Gene3D" id="1.10.510.10">
    <property type="entry name" value="Transferase(Phosphotransferase) domain 1"/>
    <property type="match status" value="1"/>
</dbReference>
<evidence type="ECO:0000313" key="27">
    <source>
        <dbReference type="Proteomes" id="UP000694558"/>
    </source>
</evidence>
<organism evidence="26 27">
    <name type="scientific">Scophthalmus maximus</name>
    <name type="common">Turbot</name>
    <name type="synonym">Psetta maxima</name>
    <dbReference type="NCBI Taxonomy" id="52904"/>
    <lineage>
        <taxon>Eukaryota</taxon>
        <taxon>Metazoa</taxon>
        <taxon>Chordata</taxon>
        <taxon>Craniata</taxon>
        <taxon>Vertebrata</taxon>
        <taxon>Euteleostomi</taxon>
        <taxon>Actinopterygii</taxon>
        <taxon>Neopterygii</taxon>
        <taxon>Teleostei</taxon>
        <taxon>Neoteleostei</taxon>
        <taxon>Acanthomorphata</taxon>
        <taxon>Carangaria</taxon>
        <taxon>Pleuronectiformes</taxon>
        <taxon>Pleuronectoidei</taxon>
        <taxon>Scophthalmidae</taxon>
        <taxon>Scophthalmus</taxon>
    </lineage>
</organism>
<dbReference type="GO" id="GO:0035556">
    <property type="term" value="P:intracellular signal transduction"/>
    <property type="evidence" value="ECO:0007669"/>
    <property type="project" value="TreeGrafter"/>
</dbReference>
<proteinExistence type="inferred from homology"/>
<comment type="catalytic activity">
    <reaction evidence="17">
        <text>L-seryl-[protein] + ATP = O-phospho-L-seryl-[protein] + ADP + H(+)</text>
        <dbReference type="Rhea" id="RHEA:17989"/>
        <dbReference type="Rhea" id="RHEA-COMP:9863"/>
        <dbReference type="Rhea" id="RHEA-COMP:11604"/>
        <dbReference type="ChEBI" id="CHEBI:15378"/>
        <dbReference type="ChEBI" id="CHEBI:29999"/>
        <dbReference type="ChEBI" id="CHEBI:30616"/>
        <dbReference type="ChEBI" id="CHEBI:83421"/>
        <dbReference type="ChEBI" id="CHEBI:456216"/>
        <dbReference type="EC" id="2.7.11.1"/>
    </reaction>
</comment>
<evidence type="ECO:0000256" key="19">
    <source>
        <dbReference type="ARBA" id="ARBA00063680"/>
    </source>
</evidence>
<dbReference type="FunFam" id="1.10.510.10:FF:001032">
    <property type="entry name" value="KP78b, isoform A"/>
    <property type="match status" value="1"/>
</dbReference>
<keyword evidence="6" id="KW-1003">Cell membrane</keyword>
<keyword evidence="7" id="KW-0963">Cytoplasm</keyword>
<evidence type="ECO:0000256" key="21">
    <source>
        <dbReference type="PROSITE-ProRule" id="PRU10141"/>
    </source>
</evidence>
<dbReference type="GO" id="GO:0005524">
    <property type="term" value="F:ATP binding"/>
    <property type="evidence" value="ECO:0007669"/>
    <property type="project" value="UniProtKB-UniRule"/>
</dbReference>
<dbReference type="GO" id="GO:0005886">
    <property type="term" value="C:plasma membrane"/>
    <property type="evidence" value="ECO:0007669"/>
    <property type="project" value="UniProtKB-SubCell"/>
</dbReference>
<feature type="compositionally biased region" description="Polar residues" evidence="22">
    <location>
        <begin position="481"/>
        <end position="511"/>
    </location>
</feature>
<evidence type="ECO:0000313" key="26">
    <source>
        <dbReference type="Ensembl" id="ENSSMAP00000035820.1"/>
    </source>
</evidence>
<dbReference type="PROSITE" id="PS50011">
    <property type="entry name" value="PROTEIN_KINASE_DOM"/>
    <property type="match status" value="1"/>
</dbReference>
<evidence type="ECO:0000256" key="15">
    <source>
        <dbReference type="ARBA" id="ARBA00023273"/>
    </source>
</evidence>
<dbReference type="GO" id="GO:0050321">
    <property type="term" value="F:tau-protein kinase activity"/>
    <property type="evidence" value="ECO:0007669"/>
    <property type="project" value="TreeGrafter"/>
</dbReference>
<dbReference type="CDD" id="cd14072">
    <property type="entry name" value="STKc_MARK"/>
    <property type="match status" value="1"/>
</dbReference>
<keyword evidence="15" id="KW-0966">Cell projection</keyword>
<feature type="region of interest" description="Disordered" evidence="22">
    <location>
        <begin position="1"/>
        <end position="47"/>
    </location>
</feature>
<dbReference type="Gene3D" id="3.30.310.80">
    <property type="entry name" value="Kinase associated domain 1, KA1"/>
    <property type="match status" value="1"/>
</dbReference>
<name>A0A8D3BLB2_SCOMX</name>
<dbReference type="AlphaFoldDB" id="A0A8D3BLB2"/>
<feature type="compositionally biased region" description="Polar residues" evidence="22">
    <location>
        <begin position="549"/>
        <end position="558"/>
    </location>
</feature>
<feature type="region of interest" description="Disordered" evidence="22">
    <location>
        <begin position="391"/>
        <end position="410"/>
    </location>
</feature>
<evidence type="ECO:0000256" key="1">
    <source>
        <dbReference type="ARBA" id="ARBA00004236"/>
    </source>
</evidence>
<evidence type="ECO:0000256" key="10">
    <source>
        <dbReference type="ARBA" id="ARBA00022679"/>
    </source>
</evidence>
<keyword evidence="13 21" id="KW-0067">ATP-binding</keyword>
<dbReference type="FunFam" id="3.30.200.20:FF:000003">
    <property type="entry name" value="Non-specific serine/threonine protein kinase"/>
    <property type="match status" value="1"/>
</dbReference>
<keyword evidence="11 21" id="KW-0547">Nucleotide-binding</keyword>
<dbReference type="GO" id="GO:0005737">
    <property type="term" value="C:cytoplasm"/>
    <property type="evidence" value="ECO:0007669"/>
    <property type="project" value="UniProtKB-SubCell"/>
</dbReference>
<evidence type="ECO:0000256" key="14">
    <source>
        <dbReference type="ARBA" id="ARBA00023136"/>
    </source>
</evidence>
<evidence type="ECO:0000256" key="6">
    <source>
        <dbReference type="ARBA" id="ARBA00022475"/>
    </source>
</evidence>
<feature type="region of interest" description="Disordered" evidence="22">
    <location>
        <begin position="467"/>
        <end position="558"/>
    </location>
</feature>
<evidence type="ECO:0000256" key="5">
    <source>
        <dbReference type="ARBA" id="ARBA00012513"/>
    </source>
</evidence>
<dbReference type="FunFam" id="1.10.8.10:FF:000005">
    <property type="entry name" value="Non-specific serine/threonine protein kinase"/>
    <property type="match status" value="1"/>
</dbReference>
<dbReference type="PANTHER" id="PTHR24346:SF98">
    <property type="entry name" value="NON-SPECIFIC SERINE_THREONINE PROTEIN KINASE"/>
    <property type="match status" value="1"/>
</dbReference>
<evidence type="ECO:0000256" key="9">
    <source>
        <dbReference type="ARBA" id="ARBA00022553"/>
    </source>
</evidence>
<accession>A0A8D3BLB2</accession>
<dbReference type="InterPro" id="IPR001772">
    <property type="entry name" value="KA1_dom"/>
</dbReference>
<dbReference type="Ensembl" id="ENSSMAT00000076107.1">
    <property type="protein sequence ID" value="ENSSMAP00000035820.1"/>
    <property type="gene ID" value="ENSSMAG00000010713.2"/>
</dbReference>
<comment type="catalytic activity">
    <reaction evidence="16">
        <text>L-threonyl-[protein] + ATP = O-phospho-L-threonyl-[protein] + ADP + H(+)</text>
        <dbReference type="Rhea" id="RHEA:46608"/>
        <dbReference type="Rhea" id="RHEA-COMP:11060"/>
        <dbReference type="Rhea" id="RHEA-COMP:11605"/>
        <dbReference type="ChEBI" id="CHEBI:15378"/>
        <dbReference type="ChEBI" id="CHEBI:30013"/>
        <dbReference type="ChEBI" id="CHEBI:30616"/>
        <dbReference type="ChEBI" id="CHEBI:61977"/>
        <dbReference type="ChEBI" id="CHEBI:456216"/>
        <dbReference type="EC" id="2.7.11.1"/>
    </reaction>
</comment>
<dbReference type="PROSITE" id="PS50030">
    <property type="entry name" value="UBA"/>
    <property type="match status" value="1"/>
</dbReference>
<evidence type="ECO:0000259" key="23">
    <source>
        <dbReference type="PROSITE" id="PS50011"/>
    </source>
</evidence>
<feature type="compositionally biased region" description="Basic and acidic residues" evidence="22">
    <location>
        <begin position="11"/>
        <end position="27"/>
    </location>
</feature>
<evidence type="ECO:0000256" key="17">
    <source>
        <dbReference type="ARBA" id="ARBA00048679"/>
    </source>
</evidence>
<dbReference type="PANTHER" id="PTHR24346">
    <property type="entry name" value="MAP/MICROTUBULE AFFINITY-REGULATING KINASE"/>
    <property type="match status" value="1"/>
</dbReference>
<evidence type="ECO:0000259" key="25">
    <source>
        <dbReference type="PROSITE" id="PS50032"/>
    </source>
</evidence>
<feature type="binding site" evidence="21">
    <location>
        <position position="80"/>
    </location>
    <ligand>
        <name>ATP</name>
        <dbReference type="ChEBI" id="CHEBI:30616"/>
    </ligand>
</feature>
<comment type="subunit">
    <text evidence="19">Interacts with MAPT/TAU. Interacts with DLG5 (via coiled-coil domain). Interacts with STK3/MST2 and STK4/MST1 in the presence of DLG5. Interacts with YWHAB, YWHAG, YWHAQ and YWHAZ. Interacts with PKP2 (via N-terminus). Interacts with CDC25C. Interacts with KSR1.</text>
</comment>
<evidence type="ECO:0000256" key="13">
    <source>
        <dbReference type="ARBA" id="ARBA00022840"/>
    </source>
</evidence>
<dbReference type="CDD" id="cd12196">
    <property type="entry name" value="MARK1-3_C"/>
    <property type="match status" value="1"/>
</dbReference>
<dbReference type="InterPro" id="IPR008271">
    <property type="entry name" value="Ser/Thr_kinase_AS"/>
</dbReference>
<sequence length="688" mass="76553">MSTRTPLPTVNERDNASVEDGRGEVSRSIRSARCKTSSSGAGEESPHVGNYRLMKTIGKGNFAKVKLARHIGTGREVAVKIIDKTQLNPTSLQKLFREVRIMKILNHPNIVKLFEVIETEKTLYLVMEYASGGEVFDYLVAHGRMKEKEARAKFRQIVSAVQFCHQKHIVHRDLKAENLLLDADMNIKIADFGFSNEFTVGGKLDTFCGSPPYAAPELFQGKKYDGPEVDVWSLGVILYTLVSGSLPFDGQNLKELRERVLRGKYRIPFYMSTDCENLLKRFLVLSPGKRGTLEQIMKDRWINAGCDEQELKPFVEPQLDIRDQTRIDRMVGMGYSREKINESLAKMKYDDITATYLLLGRRAAEVEVKDSSSSSSISLLKPRPSPAHLLIQRSSSSSSSSSSKQRRCSDQVTDMFTDCHSLTPPTLLSPPPTLLLFRSLPLSFSPPPILLSSSSLSSTPLPTPPLLLSSVSSAAPHPRKSQTAEGEVNSANTPTQRSVGGASTHSVSSGATPPDRLRFPRGTASRSTFHGGQLRERRTATYNGPPASPSLSHDNTPLAQSRARGSANLFSKITSKLSRRYALVPWRSKPRSLRFTWSMKTTSSMEPLDMMREIRKVLDANNCDYEQRECFLLLCVHGDGHADSLVQWEMEVCKLPRLSLNGVRFKRISGTSIAFKNVASKIANELKL</sequence>
<dbReference type="FunFam" id="3.30.310.80:FF:000001">
    <property type="entry name" value="Non-specific serine/threonine protein kinase"/>
    <property type="match status" value="1"/>
</dbReference>
<evidence type="ECO:0000256" key="3">
    <source>
        <dbReference type="ARBA" id="ARBA00004496"/>
    </source>
</evidence>
<keyword evidence="14" id="KW-0472">Membrane</keyword>
<evidence type="ECO:0000256" key="16">
    <source>
        <dbReference type="ARBA" id="ARBA00047899"/>
    </source>
</evidence>
<evidence type="ECO:0000256" key="22">
    <source>
        <dbReference type="SAM" id="MobiDB-lite"/>
    </source>
</evidence>
<evidence type="ECO:0000256" key="7">
    <source>
        <dbReference type="ARBA" id="ARBA00022490"/>
    </source>
</evidence>
<feature type="compositionally biased region" description="Low complexity" evidence="22">
    <location>
        <begin position="394"/>
        <end position="403"/>
    </location>
</feature>
<dbReference type="Pfam" id="PF00069">
    <property type="entry name" value="Pkinase"/>
    <property type="match status" value="1"/>
</dbReference>
<keyword evidence="9" id="KW-0597">Phosphoprotein</keyword>
<reference evidence="26" key="2">
    <citation type="submission" date="2025-08" db="UniProtKB">
        <authorList>
            <consortium name="Ensembl"/>
        </authorList>
    </citation>
    <scope>IDENTIFICATION</scope>
</reference>
<dbReference type="InterPro" id="IPR011009">
    <property type="entry name" value="Kinase-like_dom_sf"/>
</dbReference>
<dbReference type="SUPFAM" id="SSF103243">
    <property type="entry name" value="KA1-like"/>
    <property type="match status" value="1"/>
</dbReference>
<comment type="subcellular location">
    <subcellularLocation>
        <location evidence="1">Cell membrane</location>
    </subcellularLocation>
    <subcellularLocation>
        <location evidence="2">Cell projection</location>
        <location evidence="2">Dendrite</location>
    </subcellularLocation>
    <subcellularLocation>
        <location evidence="3">Cytoplasm</location>
    </subcellularLocation>
</comment>
<dbReference type="Pfam" id="PF02149">
    <property type="entry name" value="KA1"/>
    <property type="match status" value="1"/>
</dbReference>
<protein>
    <recommendedName>
        <fullName evidence="20">MAP/microtubule affinity-regulating kinase 3</fullName>
        <ecNumber evidence="5">2.7.11.1</ecNumber>
    </recommendedName>
</protein>
<dbReference type="GeneTree" id="ENSGT00940000154862"/>
<evidence type="ECO:0000256" key="11">
    <source>
        <dbReference type="ARBA" id="ARBA00022741"/>
    </source>
</evidence>
<dbReference type="EC" id="2.7.11.1" evidence="5"/>
<feature type="domain" description="UBA" evidence="24">
    <location>
        <begin position="321"/>
        <end position="360"/>
    </location>
</feature>
<dbReference type="Proteomes" id="UP000694558">
    <property type="component" value="Chromosome 20"/>
</dbReference>
<keyword evidence="12" id="KW-0418">Kinase</keyword>
<dbReference type="PROSITE" id="PS50032">
    <property type="entry name" value="KA1"/>
    <property type="match status" value="1"/>
</dbReference>
<dbReference type="InterPro" id="IPR015940">
    <property type="entry name" value="UBA"/>
</dbReference>
<dbReference type="InterPro" id="IPR028375">
    <property type="entry name" value="KA1/Ssp2_C"/>
</dbReference>
<dbReference type="InterPro" id="IPR000719">
    <property type="entry name" value="Prot_kinase_dom"/>
</dbReference>
<keyword evidence="10" id="KW-0808">Transferase</keyword>
<dbReference type="InterPro" id="IPR049508">
    <property type="entry name" value="MARK1-4_cat"/>
</dbReference>
<dbReference type="Gene3D" id="1.10.8.10">
    <property type="entry name" value="DNA helicase RuvA subunit, C-terminal domain"/>
    <property type="match status" value="1"/>
</dbReference>
<evidence type="ECO:0000256" key="2">
    <source>
        <dbReference type="ARBA" id="ARBA00004279"/>
    </source>
</evidence>
<dbReference type="PROSITE" id="PS00107">
    <property type="entry name" value="PROTEIN_KINASE_ATP"/>
    <property type="match status" value="1"/>
</dbReference>
<evidence type="ECO:0000256" key="4">
    <source>
        <dbReference type="ARBA" id="ARBA00006234"/>
    </source>
</evidence>
<dbReference type="SUPFAM" id="SSF56112">
    <property type="entry name" value="Protein kinase-like (PK-like)"/>
    <property type="match status" value="1"/>
</dbReference>
<comment type="function">
    <text evidence="18">Serine/threonine-protein kinase. Involved in the specific phosphorylation of microtubule-associated proteins for MAP2 and MAP4. Phosphorylates the microtubule-associated protein MAPT/TAU. Phosphorylates CDC25C on 'Ser-216'. Regulates localization and activity of some histone deacetylases by mediating phosphorylation of HDAC7, promoting subsequent interaction between HDAC7 and 14-3-3 and export from the nucleus. Regulates localization and activity of MITF by mediating its phosphorylation, promoting subsequent interaction between MITF and 14-3-3 and retention in the cytosol. Negatively regulates the Hippo signaling pathway and antagonizes the phosphorylation of LATS1. Cooperates with DLG5 to inhibit the kinase activity of STK3/MST2 toward LATS1. Phosphorylates PKP2 and KSR1.</text>
</comment>
<evidence type="ECO:0000256" key="18">
    <source>
        <dbReference type="ARBA" id="ARBA00054424"/>
    </source>
</evidence>
<dbReference type="PROSITE" id="PS00108">
    <property type="entry name" value="PROTEIN_KINASE_ST"/>
    <property type="match status" value="1"/>
</dbReference>
<gene>
    <name evidence="26" type="primary">MARK3</name>
</gene>
<dbReference type="GO" id="GO:0000226">
    <property type="term" value="P:microtubule cytoskeleton organization"/>
    <property type="evidence" value="ECO:0007669"/>
    <property type="project" value="TreeGrafter"/>
</dbReference>
<comment type="similarity">
    <text evidence="4">Belongs to the protein kinase superfamily. CAMK Ser/Thr protein kinase family. SNF1 subfamily.</text>
</comment>
<keyword evidence="8" id="KW-0723">Serine/threonine-protein kinase</keyword>
<reference evidence="26" key="1">
    <citation type="submission" date="2023-05" db="EMBL/GenBank/DDBJ databases">
        <title>High-quality long-read genome of Scophthalmus maximus.</title>
        <authorList>
            <person name="Lien S."/>
            <person name="Martinez P."/>
        </authorList>
    </citation>
    <scope>NUCLEOTIDE SEQUENCE [LARGE SCALE GENOMIC DNA]</scope>
</reference>
<feature type="domain" description="Protein kinase" evidence="23">
    <location>
        <begin position="51"/>
        <end position="302"/>
    </location>
</feature>
<evidence type="ECO:0000256" key="8">
    <source>
        <dbReference type="ARBA" id="ARBA00022527"/>
    </source>
</evidence>
<evidence type="ECO:0000259" key="24">
    <source>
        <dbReference type="PROSITE" id="PS50030"/>
    </source>
</evidence>
<evidence type="ECO:0000256" key="12">
    <source>
        <dbReference type="ARBA" id="ARBA00022777"/>
    </source>
</evidence>
<dbReference type="SMART" id="SM00220">
    <property type="entry name" value="S_TKc"/>
    <property type="match status" value="1"/>
</dbReference>
<feature type="domain" description="KA1" evidence="25">
    <location>
        <begin position="639"/>
        <end position="688"/>
    </location>
</feature>